<dbReference type="Proteomes" id="UP000006524">
    <property type="component" value="Segment"/>
</dbReference>
<proteinExistence type="predicted"/>
<organism evidence="2 3">
    <name type="scientific">Synechococcus phage S-SM2</name>
    <dbReference type="NCBI Taxonomy" id="444860"/>
    <lineage>
        <taxon>Viruses</taxon>
        <taxon>Duplodnaviria</taxon>
        <taxon>Heunggongvirae</taxon>
        <taxon>Uroviricota</taxon>
        <taxon>Caudoviricetes</taxon>
        <taxon>Pantevenvirales</taxon>
        <taxon>Kyanoviridae</taxon>
        <taxon>Nilusvirus</taxon>
        <taxon>Nilusvirus ssm2</taxon>
    </lineage>
</organism>
<feature type="compositionally biased region" description="Polar residues" evidence="1">
    <location>
        <begin position="553"/>
        <end position="571"/>
    </location>
</feature>
<protein>
    <submittedName>
        <fullName evidence="2">PA14 domain-containing protein</fullName>
    </submittedName>
</protein>
<evidence type="ECO:0000256" key="1">
    <source>
        <dbReference type="SAM" id="MobiDB-lite"/>
    </source>
</evidence>
<feature type="region of interest" description="Disordered" evidence="1">
    <location>
        <begin position="551"/>
        <end position="571"/>
    </location>
</feature>
<evidence type="ECO:0000313" key="2">
    <source>
        <dbReference type="EMBL" id="ADO97361.1"/>
    </source>
</evidence>
<accession>E3SIR3</accession>
<evidence type="ECO:0000313" key="3">
    <source>
        <dbReference type="Proteomes" id="UP000006524"/>
    </source>
</evidence>
<dbReference type="EMBL" id="GU071095">
    <property type="protein sequence ID" value="ADO97361.1"/>
    <property type="molecule type" value="Genomic_DNA"/>
</dbReference>
<feature type="compositionally biased region" description="Polar residues" evidence="1">
    <location>
        <begin position="1396"/>
        <end position="1413"/>
    </location>
</feature>
<gene>
    <name evidence="2" type="ORF">SSM2_017</name>
</gene>
<sequence length="1424" mass="155454">MSFNLFGPASKSDIRVGYIDPERGFVGNLSVYEANKYAKLNPGTTFIFRRRDKTQFMNINEVNKLQGKDLLPTNSASGSAGCDGITGLDIYEDDPGTGGGTGIGGGTGAGGGTGIGDAGGVDGGFNNLKPEVLKEIPPRVRFSGGGGIGAKANPIFGNDGSLLAVDLIDGGWGYQYAPITDVFDSYGIGSGAVIRSIMIGDPAYPDCKFINTVETFEREEDFEEYDLSGAPTSSFGRRYDKDGKDIGIWDPTVYASLDSDPVRLEIQRYQDFLLSLRKGQKINIDQNIIRNWWTTRSEKPIRVTARNKKSRSVYKVDFPAWSEFMNRHAISPVPPSNASGSDFAGIEHTMEWEENFPHDGEYTFKYLADNIADFYIDNELIGRTKRFKGAPDKLKKFVKSGVHRIRIDLENVPIYENVKIQPPTPTPEISPKREYNVEYSNKASSTSGKRVVNNNRKIEFDDDATNGFDLNASFTILSTSPGLKAKFSDNGSKLIVTGQSKGNVTLRLKWDDNPRTSGVAVGEIKINGTRWTQSGEKGQVERKIKVDAIKAPATQSSVQRTPSKSQGSTQGSVLEEVFNTKEFIDKADRKLWRINPNAGRDGDFLSKFGVLPINPDTNKARTDDFAGNYVIRWEYVDFPVSGNYSIETMVDDDVTLYIGNRAGAGRASIGNGLGDINNGGDEVIIRKKGFSGPGKSTGKSIDTKYFDAGKYRIRAELKQIRGKPLSGGNPMALAVRIRATFKEKKVVSSRSWNQNPMGAALVIEAPLPPIPQEPRPVAEGRCPNNPIWTTRFPGSKDRWFPVTLDERWSTFMNRYALSPIPPLATPGSDNAGGQPYRTSWVIEVPYDGFYGLKGTVDNGGRILVDGIERMSGGLSYSKGGLEGFKSEFPQTVKFPLSKGKHTIEVEVVNETTDTFAKVNKKVFDTRDWATPTKTKTSGESVSIVYVGLNSANKKISVKNGGKRIELKDGDGNDTNASFTIVAGDATFSNDGRSINGQGECAIELNWDDNPNTAGVAVDKITIQGVTWTRSGESGKDKKTVKIGTSKSTGLESGSVKSGVTYAGPTEITSYREGFISPKFKDVNAMPNEEIQGKTWVMRWDNVDFPVSGQYKIRTEVDDLVDVFIDGVKVQTARIRPPARRSDPILYETFNATAGKKSIELRLTNARIPNTGFQQNPTVVKTDIIVPVDVATGVGRPWTSNPVGISAILIPPPCPKKVTGGGRICRVVVDDPGNGFPRPGGDGYRVALELEGIEVTNPGINHNCGVDQIVIEPSNGAQLSYECDTFGRITTVNIDKPVRGFTETPVIRMITDTGTNFQAVPRFRVVRDPVDVPPEQIIQVTDLVGLKLTGYVDGRAYYGSVFFKEGVRYAGVYETPGQLIQVYDTLQESIDAEVTTPPSAIQRSGTDVRSNNPRLNIPGTPDSLT</sequence>
<feature type="region of interest" description="Disordered" evidence="1">
    <location>
        <begin position="1396"/>
        <end position="1424"/>
    </location>
</feature>
<dbReference type="RefSeq" id="YP_004322175.1">
    <property type="nucleotide sequence ID" value="NC_015279.1"/>
</dbReference>
<reference evidence="2 3" key="1">
    <citation type="journal article" date="2010" name="Environ. Microbiol.">
        <title>Genomic analysis of oceanic cyanobacterial myoviruses compared with T4-like myoviruses from diverse hosts and environments.</title>
        <authorList>
            <person name="Sullivan M.B."/>
            <person name="Huang K.H."/>
            <person name="Ignacio-Espinoza J.C."/>
            <person name="Berlin A.M."/>
            <person name="Kelly L."/>
            <person name="Weigele P.R."/>
            <person name="DeFrancesco A.S."/>
            <person name="Kern S.E."/>
            <person name="Thompson L.R."/>
            <person name="Young S."/>
            <person name="Yandava C."/>
            <person name="Fu R."/>
            <person name="Krastins B."/>
            <person name="Chase M."/>
            <person name="Sarracino D."/>
            <person name="Osburne M.S."/>
            <person name="Henn M.R."/>
            <person name="Chisholm S.W."/>
        </authorList>
    </citation>
    <scope>NUCLEOTIDE SEQUENCE [LARGE SCALE GENOMIC DNA]</scope>
    <source>
        <strain evidence="2">8017-1</strain>
    </source>
</reference>
<dbReference type="KEGG" id="vg:10326651"/>
<name>E3SIR3_9CAUD</name>
<keyword evidence="3" id="KW-1185">Reference proteome</keyword>
<dbReference type="GeneID" id="10326651"/>